<evidence type="ECO:0000313" key="2">
    <source>
        <dbReference type="Proteomes" id="UP000204350"/>
    </source>
</evidence>
<dbReference type="Proteomes" id="UP000204350">
    <property type="component" value="Segment"/>
</dbReference>
<dbReference type="RefSeq" id="YP_009289181.1">
    <property type="nucleotide sequence ID" value="NC_031090.1"/>
</dbReference>
<dbReference type="InterPro" id="IPR055861">
    <property type="entry name" value="DUF7438"/>
</dbReference>
<keyword evidence="2" id="KW-1185">Reference proteome</keyword>
<proteinExistence type="predicted"/>
<dbReference type="EMBL" id="KX130865">
    <property type="protein sequence ID" value="ANN87690.1"/>
    <property type="molecule type" value="Genomic_DNA"/>
</dbReference>
<reference evidence="1 2" key="1">
    <citation type="submission" date="2016-04" db="EMBL/GenBank/DDBJ databases">
        <title>Genetic characterization of ShigActive phages.</title>
        <authorList>
            <person name="Das C.R."/>
            <person name="Woolston J."/>
            <person name="Li M."/>
            <person name="Sulakvelidze A."/>
            <person name="Soffer N."/>
        </authorList>
    </citation>
    <scope>NUCLEOTIDE SEQUENCE [LARGE SCALE GENOMIC DNA]</scope>
</reference>
<protein>
    <submittedName>
        <fullName evidence="1">Uncharacterized protein</fullName>
    </submittedName>
</protein>
<accession>A0A193H380</accession>
<dbReference type="GeneID" id="29067532"/>
<dbReference type="KEGG" id="vg:29067532"/>
<evidence type="ECO:0000313" key="1">
    <source>
        <dbReference type="EMBL" id="ANN87690.1"/>
    </source>
</evidence>
<dbReference type="Pfam" id="PF24219">
    <property type="entry name" value="DUF7438"/>
    <property type="match status" value="1"/>
</dbReference>
<organism evidence="1 2">
    <name type="scientific">Shigella phage SHSML-52-1</name>
    <dbReference type="NCBI Taxonomy" id="1863011"/>
    <lineage>
        <taxon>Viruses</taxon>
        <taxon>Duplodnaviria</taxon>
        <taxon>Heunggongvirae</taxon>
        <taxon>Uroviricota</taxon>
        <taxon>Caudoviricetes</taxon>
        <taxon>Pantevenvirales</taxon>
        <taxon>Straboviridae</taxon>
        <taxon>Tevenvirinae</taxon>
        <taxon>Mosigvirus</taxon>
        <taxon>Mosigvirus shsm521</taxon>
    </lineage>
</organism>
<name>A0A193H380_9CAUD</name>
<sequence length="65" mass="7544">MITREQKNEILFLVGEIISLEKDLSFEISSEYGDAETYYELVKSINKAENDLETYLENLTKDSYG</sequence>